<dbReference type="PROSITE" id="PS50893">
    <property type="entry name" value="ABC_TRANSPORTER_2"/>
    <property type="match status" value="1"/>
</dbReference>
<dbReference type="GO" id="GO:0042626">
    <property type="term" value="F:ATPase-coupled transmembrane transporter activity"/>
    <property type="evidence" value="ECO:0007669"/>
    <property type="project" value="TreeGrafter"/>
</dbReference>
<feature type="non-terminal residue" evidence="5">
    <location>
        <position position="1"/>
    </location>
</feature>
<dbReference type="InterPro" id="IPR039421">
    <property type="entry name" value="Type_1_exporter"/>
</dbReference>
<comment type="similarity">
    <text evidence="3">Belongs to the ABC transporter superfamily. ABCB family. Heavy Metal importer (TC 3.A.1.210) subfamily.</text>
</comment>
<dbReference type="GO" id="GO:0016887">
    <property type="term" value="F:ATP hydrolysis activity"/>
    <property type="evidence" value="ECO:0007669"/>
    <property type="project" value="InterPro"/>
</dbReference>
<evidence type="ECO:0000256" key="2">
    <source>
        <dbReference type="ARBA" id="ARBA00022840"/>
    </source>
</evidence>
<dbReference type="PANTHER" id="PTHR24221:SF654">
    <property type="entry name" value="ATP-BINDING CASSETTE SUB-FAMILY B MEMBER 6"/>
    <property type="match status" value="1"/>
</dbReference>
<dbReference type="PANTHER" id="PTHR24221">
    <property type="entry name" value="ATP-BINDING CASSETTE SUB-FAMILY B"/>
    <property type="match status" value="1"/>
</dbReference>
<feature type="non-terminal residue" evidence="5">
    <location>
        <position position="289"/>
    </location>
</feature>
<keyword evidence="2" id="KW-0067">ATP-binding</keyword>
<dbReference type="Pfam" id="PF00005">
    <property type="entry name" value="ABC_tran"/>
    <property type="match status" value="1"/>
</dbReference>
<dbReference type="EMBL" id="GDID01003938">
    <property type="protein sequence ID" value="JAP92668.1"/>
    <property type="molecule type" value="Transcribed_RNA"/>
</dbReference>
<dbReference type="InterPro" id="IPR003593">
    <property type="entry name" value="AAA+_ATPase"/>
</dbReference>
<organism evidence="5">
    <name type="scientific">Trepomonas sp. PC1</name>
    <dbReference type="NCBI Taxonomy" id="1076344"/>
    <lineage>
        <taxon>Eukaryota</taxon>
        <taxon>Metamonada</taxon>
        <taxon>Diplomonadida</taxon>
        <taxon>Hexamitidae</taxon>
        <taxon>Hexamitinae</taxon>
        <taxon>Trepomonas</taxon>
    </lineage>
</organism>
<evidence type="ECO:0000259" key="4">
    <source>
        <dbReference type="PROSITE" id="PS50893"/>
    </source>
</evidence>
<dbReference type="InterPro" id="IPR027417">
    <property type="entry name" value="P-loop_NTPase"/>
</dbReference>
<sequence length="289" mass="33321">QIYRENFTIDMAKDFLGYTRDVYNNFVKIFDFIGQFSENKQIYTNVVKVFSLQQEIQEFATFRQILSWLQRISGSNLREVPFNVKMETLEFENVTFSFNQNKLIDNFSYKFQQQKCYALVGKTGCGKSTVSNLLIKLVSKQGGEIRINGQKIEEMSLWQLRTIVTVCSQNDPVIKGWTLKQNAEYGEALSQQELEEILDICEIDFLGLGEVVGELSGGQKQRISLARALCRQQTKILILDETTSALDDQTEAKVLQKLRPYCQKRQILLIFIAHKKHVVDFVDEVVKIG</sequence>
<dbReference type="CDD" id="cd03228">
    <property type="entry name" value="ABCC_MRP_Like"/>
    <property type="match status" value="1"/>
</dbReference>
<dbReference type="AlphaFoldDB" id="A0A146K8I0"/>
<evidence type="ECO:0000256" key="1">
    <source>
        <dbReference type="ARBA" id="ARBA00022741"/>
    </source>
</evidence>
<proteinExistence type="inferred from homology"/>
<name>A0A146K8I0_9EUKA</name>
<dbReference type="SUPFAM" id="SSF52540">
    <property type="entry name" value="P-loop containing nucleoside triphosphate hydrolases"/>
    <property type="match status" value="1"/>
</dbReference>
<dbReference type="InterPro" id="IPR003439">
    <property type="entry name" value="ABC_transporter-like_ATP-bd"/>
</dbReference>
<dbReference type="PROSITE" id="PS00211">
    <property type="entry name" value="ABC_TRANSPORTER_1"/>
    <property type="match status" value="1"/>
</dbReference>
<gene>
    <name evidence="5" type="ORF">TPC1_15317</name>
</gene>
<dbReference type="Gene3D" id="3.40.50.300">
    <property type="entry name" value="P-loop containing nucleotide triphosphate hydrolases"/>
    <property type="match status" value="1"/>
</dbReference>
<evidence type="ECO:0000313" key="5">
    <source>
        <dbReference type="EMBL" id="JAP92668.1"/>
    </source>
</evidence>
<dbReference type="SMART" id="SM00382">
    <property type="entry name" value="AAA"/>
    <property type="match status" value="1"/>
</dbReference>
<evidence type="ECO:0000256" key="3">
    <source>
        <dbReference type="ARBA" id="ARBA00024363"/>
    </source>
</evidence>
<dbReference type="InterPro" id="IPR017871">
    <property type="entry name" value="ABC_transporter-like_CS"/>
</dbReference>
<accession>A0A146K8I0</accession>
<feature type="domain" description="ABC transporter" evidence="4">
    <location>
        <begin position="89"/>
        <end position="288"/>
    </location>
</feature>
<reference evidence="5" key="1">
    <citation type="submission" date="2015-07" db="EMBL/GenBank/DDBJ databases">
        <title>Adaptation to a free-living lifestyle via gene acquisitions in the diplomonad Trepomonas sp. PC1.</title>
        <authorList>
            <person name="Xu F."/>
            <person name="Jerlstrom-Hultqvist J."/>
            <person name="Kolisko M."/>
            <person name="Simpson A.G.B."/>
            <person name="Roger A.J."/>
            <person name="Svard S.G."/>
            <person name="Andersson J.O."/>
        </authorList>
    </citation>
    <scope>NUCLEOTIDE SEQUENCE</scope>
    <source>
        <strain evidence="5">PC1</strain>
    </source>
</reference>
<protein>
    <submittedName>
        <fullName evidence="5">ABC transporter family protein</fullName>
    </submittedName>
</protein>
<dbReference type="GO" id="GO:0005524">
    <property type="term" value="F:ATP binding"/>
    <property type="evidence" value="ECO:0007669"/>
    <property type="project" value="UniProtKB-KW"/>
</dbReference>
<keyword evidence="1" id="KW-0547">Nucleotide-binding</keyword>